<keyword evidence="13" id="KW-1185">Reference proteome</keyword>
<evidence type="ECO:0008006" key="14">
    <source>
        <dbReference type="Google" id="ProtNLM"/>
    </source>
</evidence>
<evidence type="ECO:0000256" key="6">
    <source>
        <dbReference type="ARBA" id="ARBA00023128"/>
    </source>
</evidence>
<gene>
    <name evidence="12" type="ORF">PNOK_0109900</name>
</gene>
<dbReference type="OrthoDB" id="5835136at2759"/>
<keyword evidence="4" id="KW-1000">Mitochondrion outer membrane</keyword>
<feature type="domain" description="Metaxin glutathione S-transferase" evidence="11">
    <location>
        <begin position="223"/>
        <end position="283"/>
    </location>
</feature>
<dbReference type="AlphaFoldDB" id="A0A286UWV0"/>
<dbReference type="InParanoid" id="A0A286UWV0"/>
<dbReference type="Proteomes" id="UP000217199">
    <property type="component" value="Unassembled WGS sequence"/>
</dbReference>
<evidence type="ECO:0000256" key="1">
    <source>
        <dbReference type="ARBA" id="ARBA00004294"/>
    </source>
</evidence>
<evidence type="ECO:0000256" key="7">
    <source>
        <dbReference type="ARBA" id="ARBA00023136"/>
    </source>
</evidence>
<dbReference type="PANTHER" id="PTHR12289:SF41">
    <property type="entry name" value="FAILED AXON CONNECTIONS-RELATED"/>
    <property type="match status" value="1"/>
</dbReference>
<dbReference type="InterPro" id="IPR050931">
    <property type="entry name" value="Mito_Protein_Transport_Metaxin"/>
</dbReference>
<feature type="domain" description="Mitochondrial outer membrane transport complex Sam37/metaxin N-terminal" evidence="10">
    <location>
        <begin position="25"/>
        <end position="168"/>
    </location>
</feature>
<keyword evidence="9" id="KW-1133">Transmembrane helix</keyword>
<dbReference type="CDD" id="cd03078">
    <property type="entry name" value="GST_N_Metaxin1_like"/>
    <property type="match status" value="1"/>
</dbReference>
<comment type="subcellular location">
    <subcellularLocation>
        <location evidence="1">Mitochondrion outer membrane</location>
    </subcellularLocation>
</comment>
<feature type="compositionally biased region" description="Acidic residues" evidence="8">
    <location>
        <begin position="382"/>
        <end position="406"/>
    </location>
</feature>
<evidence type="ECO:0000259" key="10">
    <source>
        <dbReference type="Pfam" id="PF10568"/>
    </source>
</evidence>
<keyword evidence="5" id="KW-0653">Protein transport</keyword>
<keyword evidence="3" id="KW-0813">Transport</keyword>
<organism evidence="12 13">
    <name type="scientific">Pyrrhoderma noxium</name>
    <dbReference type="NCBI Taxonomy" id="2282107"/>
    <lineage>
        <taxon>Eukaryota</taxon>
        <taxon>Fungi</taxon>
        <taxon>Dikarya</taxon>
        <taxon>Basidiomycota</taxon>
        <taxon>Agaricomycotina</taxon>
        <taxon>Agaricomycetes</taxon>
        <taxon>Hymenochaetales</taxon>
        <taxon>Hymenochaetaceae</taxon>
        <taxon>Pyrrhoderma</taxon>
    </lineage>
</organism>
<evidence type="ECO:0000313" key="12">
    <source>
        <dbReference type="EMBL" id="PAV24031.1"/>
    </source>
</evidence>
<evidence type="ECO:0000256" key="4">
    <source>
        <dbReference type="ARBA" id="ARBA00022787"/>
    </source>
</evidence>
<evidence type="ECO:0000259" key="11">
    <source>
        <dbReference type="Pfam" id="PF17171"/>
    </source>
</evidence>
<dbReference type="SUPFAM" id="SSF47616">
    <property type="entry name" value="GST C-terminal domain-like"/>
    <property type="match status" value="1"/>
</dbReference>
<evidence type="ECO:0000256" key="5">
    <source>
        <dbReference type="ARBA" id="ARBA00022927"/>
    </source>
</evidence>
<dbReference type="GO" id="GO:0007005">
    <property type="term" value="P:mitochondrion organization"/>
    <property type="evidence" value="ECO:0007669"/>
    <property type="project" value="TreeGrafter"/>
</dbReference>
<dbReference type="PANTHER" id="PTHR12289">
    <property type="entry name" value="METAXIN RELATED"/>
    <property type="match status" value="1"/>
</dbReference>
<dbReference type="Pfam" id="PF10568">
    <property type="entry name" value="Tom37"/>
    <property type="match status" value="1"/>
</dbReference>
<comment type="caution">
    <text evidence="12">The sequence shown here is derived from an EMBL/GenBank/DDBJ whole genome shotgun (WGS) entry which is preliminary data.</text>
</comment>
<evidence type="ECO:0000256" key="2">
    <source>
        <dbReference type="ARBA" id="ARBA00009170"/>
    </source>
</evidence>
<evidence type="ECO:0000256" key="9">
    <source>
        <dbReference type="SAM" id="Phobius"/>
    </source>
</evidence>
<keyword evidence="9" id="KW-0812">Transmembrane</keyword>
<evidence type="ECO:0000256" key="8">
    <source>
        <dbReference type="SAM" id="MobiDB-lite"/>
    </source>
</evidence>
<keyword evidence="6" id="KW-0496">Mitochondrion</keyword>
<evidence type="ECO:0000313" key="13">
    <source>
        <dbReference type="Proteomes" id="UP000217199"/>
    </source>
</evidence>
<reference evidence="12 13" key="1">
    <citation type="journal article" date="2017" name="Mol. Ecol.">
        <title>Comparative and population genomic landscape of Phellinus noxius: A hypervariable fungus causing root rot in trees.</title>
        <authorList>
            <person name="Chung C.L."/>
            <person name="Lee T.J."/>
            <person name="Akiba M."/>
            <person name="Lee H.H."/>
            <person name="Kuo T.H."/>
            <person name="Liu D."/>
            <person name="Ke H.M."/>
            <person name="Yokoi T."/>
            <person name="Roa M.B."/>
            <person name="Lu M.J."/>
            <person name="Chang Y.Y."/>
            <person name="Ann P.J."/>
            <person name="Tsai J.N."/>
            <person name="Chen C.Y."/>
            <person name="Tzean S.S."/>
            <person name="Ota Y."/>
            <person name="Hattori T."/>
            <person name="Sahashi N."/>
            <person name="Liou R.F."/>
            <person name="Kikuchi T."/>
            <person name="Tsai I.J."/>
        </authorList>
    </citation>
    <scope>NUCLEOTIDE SEQUENCE [LARGE SCALE GENOMIC DNA]</scope>
    <source>
        <strain evidence="12 13">FFPRI411160</strain>
    </source>
</reference>
<dbReference type="InterPro" id="IPR036282">
    <property type="entry name" value="Glutathione-S-Trfase_C_sf"/>
</dbReference>
<protein>
    <recommendedName>
        <fullName evidence="14">Mitochondrial outer membrane transport complex Sam37/metaxin N-terminal domain-containing protein</fullName>
    </recommendedName>
</protein>
<dbReference type="Gene3D" id="1.20.1050.10">
    <property type="match status" value="1"/>
</dbReference>
<dbReference type="GO" id="GO:0001401">
    <property type="term" value="C:SAM complex"/>
    <property type="evidence" value="ECO:0007669"/>
    <property type="project" value="InterPro"/>
</dbReference>
<dbReference type="GO" id="GO:0015031">
    <property type="term" value="P:protein transport"/>
    <property type="evidence" value="ECO:0007669"/>
    <property type="project" value="UniProtKB-KW"/>
</dbReference>
<feature type="region of interest" description="Disordered" evidence="8">
    <location>
        <begin position="376"/>
        <end position="406"/>
    </location>
</feature>
<dbReference type="Pfam" id="PF17171">
    <property type="entry name" value="GST_C_6"/>
    <property type="match status" value="1"/>
</dbReference>
<dbReference type="CDD" id="cd03193">
    <property type="entry name" value="GST_C_Metaxin"/>
    <property type="match status" value="1"/>
</dbReference>
<proteinExistence type="inferred from homology"/>
<feature type="region of interest" description="Disordered" evidence="8">
    <location>
        <begin position="319"/>
        <end position="342"/>
    </location>
</feature>
<name>A0A286UWV0_9AGAM</name>
<feature type="region of interest" description="Disordered" evidence="8">
    <location>
        <begin position="83"/>
        <end position="102"/>
    </location>
</feature>
<dbReference type="InterPro" id="IPR019564">
    <property type="entry name" value="Sam37/metaxin_N"/>
</dbReference>
<keyword evidence="7 9" id="KW-0472">Membrane</keyword>
<evidence type="ECO:0000256" key="3">
    <source>
        <dbReference type="ARBA" id="ARBA00022448"/>
    </source>
</evidence>
<sequence>MTSSPELVLHVWPSRWDLPTFTAECLASVIYLQLAIPGEFVVEESINPDLSPNGQLPYLSHGEVYIASYSSIVKYVSGLHKPTATRDQDQNEDDSDNQMPSLSDLSAHLNRVQQSQQVAWLEYVFSNLGDLVACSVFTLRHNYYESSRKSLAELFPVPQRYYIPDRLRESYRTRLEAAGLWSISAEEAEEEKREKKAQRGTSLAHDSVIQEAFGREKVLDKARTSLDLLNSLLGNKHFFFGEKISTIDVSVAAHILLLTEPQLPNTLLRDLVVESYPTLYKHAKFLFSFSLPASDSAMEHLFTGTTLYANKSDSIIFPSIKPLPRRRPTNRNSGKQRSEKSEEEKEFDRMRWAWLGMSVLGVFTWMWYMGIRIELRPKGGGDEDDEDDEEEEEPESEEESDEEGEE</sequence>
<accession>A0A286UWV0</accession>
<feature type="transmembrane region" description="Helical" evidence="9">
    <location>
        <begin position="352"/>
        <end position="371"/>
    </location>
</feature>
<dbReference type="FunCoup" id="A0A286UWV0">
    <property type="interactions" value="152"/>
</dbReference>
<dbReference type="EMBL" id="NBII01000001">
    <property type="protein sequence ID" value="PAV24031.1"/>
    <property type="molecule type" value="Genomic_DNA"/>
</dbReference>
<dbReference type="STRING" id="2282107.A0A286UWV0"/>
<dbReference type="InterPro" id="IPR033468">
    <property type="entry name" value="Metaxin_GST"/>
</dbReference>
<comment type="similarity">
    <text evidence="2">Belongs to the metaxin family.</text>
</comment>